<dbReference type="KEGG" id="noj:EJ995_06165"/>
<organism evidence="2 3">
    <name type="scientific">Nonlabens ponticola</name>
    <dbReference type="NCBI Taxonomy" id="2496866"/>
    <lineage>
        <taxon>Bacteria</taxon>
        <taxon>Pseudomonadati</taxon>
        <taxon>Bacteroidota</taxon>
        <taxon>Flavobacteriia</taxon>
        <taxon>Flavobacteriales</taxon>
        <taxon>Flavobacteriaceae</taxon>
        <taxon>Nonlabens</taxon>
    </lineage>
</organism>
<reference evidence="2 3" key="1">
    <citation type="submission" date="2018-12" db="EMBL/GenBank/DDBJ databases">
        <title>Complete genome of Nonlabens sp. MJ115.</title>
        <authorList>
            <person name="Choi H.S."/>
            <person name="Jung J."/>
        </authorList>
    </citation>
    <scope>NUCLEOTIDE SEQUENCE [LARGE SCALE GENOMIC DNA]</scope>
    <source>
        <strain evidence="2 3">MJ115</strain>
    </source>
</reference>
<feature type="signal peptide" evidence="1">
    <location>
        <begin position="1"/>
        <end position="21"/>
    </location>
</feature>
<proteinExistence type="predicted"/>
<evidence type="ECO:0000256" key="1">
    <source>
        <dbReference type="SAM" id="SignalP"/>
    </source>
</evidence>
<evidence type="ECO:0000313" key="2">
    <source>
        <dbReference type="EMBL" id="AZQ43832.1"/>
    </source>
</evidence>
<evidence type="ECO:0000313" key="3">
    <source>
        <dbReference type="Proteomes" id="UP000279600"/>
    </source>
</evidence>
<keyword evidence="1" id="KW-0732">Signal</keyword>
<keyword evidence="3" id="KW-1185">Reference proteome</keyword>
<sequence>MSIIKKYASLVLLLLFLGVQATSLHGFSHEDDDTSCELCLVVQNFQEEEFTGQDAIIIAPPVMILVSVEVGDHYAFAKAESQPTFYPSRPPPFTHS</sequence>
<feature type="chain" id="PRO_5019140174" evidence="1">
    <location>
        <begin position="22"/>
        <end position="96"/>
    </location>
</feature>
<protein>
    <submittedName>
        <fullName evidence="2">Uncharacterized protein</fullName>
    </submittedName>
</protein>
<dbReference type="OrthoDB" id="1144872at2"/>
<gene>
    <name evidence="2" type="ORF">EJ995_06165</name>
</gene>
<name>A0A3S9MXH1_9FLAO</name>
<dbReference type="Proteomes" id="UP000279600">
    <property type="component" value="Chromosome"/>
</dbReference>
<dbReference type="RefSeq" id="WP_126446666.1">
    <property type="nucleotide sequence ID" value="NZ_CP034549.1"/>
</dbReference>
<dbReference type="AlphaFoldDB" id="A0A3S9MXH1"/>
<accession>A0A3S9MXH1</accession>
<dbReference type="EMBL" id="CP034549">
    <property type="protein sequence ID" value="AZQ43832.1"/>
    <property type="molecule type" value="Genomic_DNA"/>
</dbReference>